<sequence length="186" mass="21415">MTHIVDGKSDEFMLPHFINTMVELGRLGNKTPDKGGFYKRKYDKSKTVLNIKSFTYASVSCVKIPFVEQAKQYIREGRYFDAFTEIKKSSEKKADFIRKILCSYVAYSFACVGEVTHKKYGIELIDKAMAYGFNWAPPTLIMQLFGGKKEIIPLLKHYSIEIPNSLLEFSELPLFNPRHGIYFLAK</sequence>
<gene>
    <name evidence="1" type="ORF">A2960_00850</name>
</gene>
<proteinExistence type="predicted"/>
<dbReference type="EMBL" id="MFJR01000007">
    <property type="protein sequence ID" value="OGG26707.1"/>
    <property type="molecule type" value="Genomic_DNA"/>
</dbReference>
<accession>A0A1F6AR06</accession>
<protein>
    <submittedName>
        <fullName evidence="1">Uncharacterized protein</fullName>
    </submittedName>
</protein>
<dbReference type="AlphaFoldDB" id="A0A1F6AR06"/>
<reference evidence="1 2" key="1">
    <citation type="journal article" date="2016" name="Nat. Commun.">
        <title>Thousands of microbial genomes shed light on interconnected biogeochemical processes in an aquifer system.</title>
        <authorList>
            <person name="Anantharaman K."/>
            <person name="Brown C.T."/>
            <person name="Hug L.A."/>
            <person name="Sharon I."/>
            <person name="Castelle C.J."/>
            <person name="Probst A.J."/>
            <person name="Thomas B.C."/>
            <person name="Singh A."/>
            <person name="Wilkins M.J."/>
            <person name="Karaoz U."/>
            <person name="Brodie E.L."/>
            <person name="Williams K.H."/>
            <person name="Hubbard S.S."/>
            <person name="Banfield J.F."/>
        </authorList>
    </citation>
    <scope>NUCLEOTIDE SEQUENCE [LARGE SCALE GENOMIC DNA]</scope>
</reference>
<dbReference type="Gene3D" id="1.10.1040.50">
    <property type="match status" value="1"/>
</dbReference>
<evidence type="ECO:0000313" key="2">
    <source>
        <dbReference type="Proteomes" id="UP000176609"/>
    </source>
</evidence>
<dbReference type="Proteomes" id="UP000176609">
    <property type="component" value="Unassembled WGS sequence"/>
</dbReference>
<organism evidence="1 2">
    <name type="scientific">Candidatus Gottesmanbacteria bacterium RIFCSPLOWO2_01_FULL_39_12b</name>
    <dbReference type="NCBI Taxonomy" id="1798388"/>
    <lineage>
        <taxon>Bacteria</taxon>
        <taxon>Candidatus Gottesmaniibacteriota</taxon>
    </lineage>
</organism>
<comment type="caution">
    <text evidence="1">The sequence shown here is derived from an EMBL/GenBank/DDBJ whole genome shotgun (WGS) entry which is preliminary data.</text>
</comment>
<name>A0A1F6AR06_9BACT</name>
<evidence type="ECO:0000313" key="1">
    <source>
        <dbReference type="EMBL" id="OGG26707.1"/>
    </source>
</evidence>